<dbReference type="InterPro" id="IPR003593">
    <property type="entry name" value="AAA+_ATPase"/>
</dbReference>
<evidence type="ECO:0000259" key="8">
    <source>
        <dbReference type="SMART" id="SM00382"/>
    </source>
</evidence>
<gene>
    <name evidence="9" type="ORF">CON65_23675</name>
</gene>
<dbReference type="GO" id="GO:0006302">
    <property type="term" value="P:double-strand break repair"/>
    <property type="evidence" value="ECO:0007669"/>
    <property type="project" value="InterPro"/>
</dbReference>
<comment type="caution">
    <text evidence="9">The sequence shown here is derived from an EMBL/GenBank/DDBJ whole genome shotgun (WGS) entry which is preliminary data.</text>
</comment>
<keyword evidence="2" id="KW-0813">Transport</keyword>
<evidence type="ECO:0000256" key="2">
    <source>
        <dbReference type="ARBA" id="ARBA00022448"/>
    </source>
</evidence>
<dbReference type="GO" id="GO:0005886">
    <property type="term" value="C:plasma membrane"/>
    <property type="evidence" value="ECO:0007669"/>
    <property type="project" value="UniProtKB-SubCell"/>
</dbReference>
<feature type="domain" description="AAA+ ATPase" evidence="8">
    <location>
        <begin position="41"/>
        <end position="220"/>
    </location>
</feature>
<dbReference type="PANTHER" id="PTHR42771">
    <property type="entry name" value="IRON(3+)-HYDROXAMATE IMPORT ATP-BINDING PROTEIN FHUC"/>
    <property type="match status" value="1"/>
</dbReference>
<sequence>MLNEHTAFLKSVTLQKEHIPSFSVYPYCLPAIRTLQSLDFHPNVTFIIGENGTGKSTLLEAIAVALGFNAEGGTKNFRFTTHDSHSALHEYIRITKSFATPKDGFFLRAESFYNVASYIDQMDTNEDSILGNKIIDSYGGISLHNQSHGESFFSLFMNRFSGQGLYILDEPEAALSPMRQLSMLIRMHELAKQGSQFIIATHSPILMAYPESHIYSLTQEGIHESKLEETEHYQTVKLFFENRDRLFHHLFQS</sequence>
<protein>
    <submittedName>
        <fullName evidence="9">AAA family ATPase</fullName>
    </submittedName>
</protein>
<dbReference type="GO" id="GO:0005524">
    <property type="term" value="F:ATP binding"/>
    <property type="evidence" value="ECO:0007669"/>
    <property type="project" value="InterPro"/>
</dbReference>
<keyword evidence="7" id="KW-0472">Membrane</keyword>
<dbReference type="SUPFAM" id="SSF52540">
    <property type="entry name" value="P-loop containing nucleoside triphosphate hydrolases"/>
    <property type="match status" value="1"/>
</dbReference>
<dbReference type="InterPro" id="IPR027417">
    <property type="entry name" value="P-loop_NTPase"/>
</dbReference>
<evidence type="ECO:0000256" key="5">
    <source>
        <dbReference type="ARBA" id="ARBA00023004"/>
    </source>
</evidence>
<dbReference type="Pfam" id="PF13304">
    <property type="entry name" value="AAA_21"/>
    <property type="match status" value="1"/>
</dbReference>
<dbReference type="Gene3D" id="3.40.50.300">
    <property type="entry name" value="P-loop containing nucleotide triphosphate hydrolases"/>
    <property type="match status" value="2"/>
</dbReference>
<dbReference type="InterPro" id="IPR003959">
    <property type="entry name" value="ATPase_AAA_core"/>
</dbReference>
<keyword evidence="6" id="KW-0406">Ion transport</keyword>
<keyword evidence="5" id="KW-0408">Iron</keyword>
<evidence type="ECO:0000313" key="9">
    <source>
        <dbReference type="EMBL" id="PED80233.1"/>
    </source>
</evidence>
<evidence type="ECO:0000256" key="7">
    <source>
        <dbReference type="ARBA" id="ARBA00023136"/>
    </source>
</evidence>
<dbReference type="SMART" id="SM00382">
    <property type="entry name" value="AAA"/>
    <property type="match status" value="1"/>
</dbReference>
<dbReference type="Proteomes" id="UP000221020">
    <property type="component" value="Unassembled WGS sequence"/>
</dbReference>
<organism evidence="9 10">
    <name type="scientific">Bacillus pseudomycoides</name>
    <dbReference type="NCBI Taxonomy" id="64104"/>
    <lineage>
        <taxon>Bacteria</taxon>
        <taxon>Bacillati</taxon>
        <taxon>Bacillota</taxon>
        <taxon>Bacilli</taxon>
        <taxon>Bacillales</taxon>
        <taxon>Bacillaceae</taxon>
        <taxon>Bacillus</taxon>
        <taxon>Bacillus cereus group</taxon>
    </lineage>
</organism>
<dbReference type="AlphaFoldDB" id="A0AA91V7W7"/>
<dbReference type="InterPro" id="IPR038729">
    <property type="entry name" value="Rad50/SbcC_AAA"/>
</dbReference>
<evidence type="ECO:0000256" key="3">
    <source>
        <dbReference type="ARBA" id="ARBA00022475"/>
    </source>
</evidence>
<evidence type="ECO:0000256" key="1">
    <source>
        <dbReference type="ARBA" id="ARBA00004202"/>
    </source>
</evidence>
<evidence type="ECO:0000256" key="4">
    <source>
        <dbReference type="ARBA" id="ARBA00022496"/>
    </source>
</evidence>
<dbReference type="Pfam" id="PF13476">
    <property type="entry name" value="AAA_23"/>
    <property type="match status" value="1"/>
</dbReference>
<accession>A0AA91V7W7</accession>
<keyword evidence="4" id="KW-0410">Iron transport</keyword>
<dbReference type="RefSeq" id="WP_097896658.1">
    <property type="nucleotide sequence ID" value="NZ_NVOR01000120.1"/>
</dbReference>
<comment type="subcellular location">
    <subcellularLocation>
        <location evidence="1">Cell membrane</location>
        <topology evidence="1">Peripheral membrane protein</topology>
    </subcellularLocation>
</comment>
<keyword evidence="3" id="KW-1003">Cell membrane</keyword>
<dbReference type="EMBL" id="NVOR01000120">
    <property type="protein sequence ID" value="PED80233.1"/>
    <property type="molecule type" value="Genomic_DNA"/>
</dbReference>
<reference evidence="9 10" key="1">
    <citation type="submission" date="2017-09" db="EMBL/GenBank/DDBJ databases">
        <title>Large-scale bioinformatics analysis of Bacillus genomes uncovers conserved roles of natural products in bacterial physiology.</title>
        <authorList>
            <consortium name="Agbiome Team Llc"/>
            <person name="Bleich R.M."/>
            <person name="Grubbs K.J."/>
            <person name="Santa Maria K.C."/>
            <person name="Allen S.E."/>
            <person name="Farag S."/>
            <person name="Shank E.A."/>
            <person name="Bowers A."/>
        </authorList>
    </citation>
    <scope>NUCLEOTIDE SEQUENCE [LARGE SCALE GENOMIC DNA]</scope>
    <source>
        <strain evidence="9 10">AFS092012</strain>
    </source>
</reference>
<dbReference type="GO" id="GO:0006826">
    <property type="term" value="P:iron ion transport"/>
    <property type="evidence" value="ECO:0007669"/>
    <property type="project" value="UniProtKB-KW"/>
</dbReference>
<name>A0AA91V7W7_9BACI</name>
<evidence type="ECO:0000313" key="10">
    <source>
        <dbReference type="Proteomes" id="UP000221020"/>
    </source>
</evidence>
<evidence type="ECO:0000256" key="6">
    <source>
        <dbReference type="ARBA" id="ARBA00023065"/>
    </source>
</evidence>
<dbReference type="PANTHER" id="PTHR42771:SF2">
    <property type="entry name" value="IRON(3+)-HYDROXAMATE IMPORT ATP-BINDING PROTEIN FHUC"/>
    <property type="match status" value="1"/>
</dbReference>
<dbReference type="GO" id="GO:0016887">
    <property type="term" value="F:ATP hydrolysis activity"/>
    <property type="evidence" value="ECO:0007669"/>
    <property type="project" value="InterPro"/>
</dbReference>
<dbReference type="InterPro" id="IPR051535">
    <property type="entry name" value="Siderophore_ABC-ATPase"/>
</dbReference>
<proteinExistence type="predicted"/>